<dbReference type="PANTHER" id="PTHR33428">
    <property type="entry name" value="CHLOROPHYLLASE-2, CHLOROPLASTIC"/>
    <property type="match status" value="1"/>
</dbReference>
<organism evidence="1 2">
    <name type="scientific">Brassica cretica</name>
    <name type="common">Mustard</name>
    <dbReference type="NCBI Taxonomy" id="69181"/>
    <lineage>
        <taxon>Eukaryota</taxon>
        <taxon>Viridiplantae</taxon>
        <taxon>Streptophyta</taxon>
        <taxon>Embryophyta</taxon>
        <taxon>Tracheophyta</taxon>
        <taxon>Spermatophyta</taxon>
        <taxon>Magnoliopsida</taxon>
        <taxon>eudicotyledons</taxon>
        <taxon>Gunneridae</taxon>
        <taxon>Pentapetalae</taxon>
        <taxon>rosids</taxon>
        <taxon>malvids</taxon>
        <taxon>Brassicales</taxon>
        <taxon>Brassicaceae</taxon>
        <taxon>Brassiceae</taxon>
        <taxon>Brassica</taxon>
    </lineage>
</organism>
<evidence type="ECO:0008006" key="3">
    <source>
        <dbReference type="Google" id="ProtNLM"/>
    </source>
</evidence>
<dbReference type="InterPro" id="IPR017395">
    <property type="entry name" value="Chlorophyllase-like"/>
</dbReference>
<accession>A0A8S9RUT8</accession>
<dbReference type="SUPFAM" id="SSF53474">
    <property type="entry name" value="alpha/beta-Hydrolases"/>
    <property type="match status" value="2"/>
</dbReference>
<dbReference type="EMBL" id="QGKX02000088">
    <property type="protein sequence ID" value="KAF3583942.1"/>
    <property type="molecule type" value="Genomic_DNA"/>
</dbReference>
<gene>
    <name evidence="1" type="ORF">F2Q69_00027123</name>
</gene>
<dbReference type="InterPro" id="IPR029058">
    <property type="entry name" value="AB_hydrolase_fold"/>
</dbReference>
<dbReference type="GO" id="GO:0015996">
    <property type="term" value="P:chlorophyll catabolic process"/>
    <property type="evidence" value="ECO:0007669"/>
    <property type="project" value="TreeGrafter"/>
</dbReference>
<sequence>MAGKEDSETFFSAATPLAFELGSLPTTAIPVDPSATDLTAPPKPVIITSPTVAGTYPVVLFFHGFYLRNYFYSDLCKILPPGGQVEVDDAGKVINWTSKNLKAHLPSSVNANGNYTSLVGHSRGGKTAFAVALGHAATLDPSIKFSALVGIDPVAGISKCIRTDPEILTYKPESFDLDMPVALCKILPPGGQVEVDDAGKVINWTSKNLKAHLPSSVNANGNYTSLVGHSRGGKTAFAVALGHAATLDPSIKFSALVGIDPVAGISKCIRTDPEILTYKPESFDLDMPVAVIGTGLGPKSNMLMPPCAPAEVNHEEFYIECKATKGHFVAADYGHMDMLDDNLPGFVGFMAGCMCKNGKRKKSEMRSFVGGIVVAFLKYSIWGEKSEIRQILKDPSVSPARLDPSPELEEASGYLV</sequence>
<dbReference type="PANTHER" id="PTHR33428:SF10">
    <property type="entry name" value="CHLOROPHYLLASE-1"/>
    <property type="match status" value="1"/>
</dbReference>
<dbReference type="GO" id="GO:0047746">
    <property type="term" value="F:chlorophyllase activity"/>
    <property type="evidence" value="ECO:0007669"/>
    <property type="project" value="TreeGrafter"/>
</dbReference>
<proteinExistence type="predicted"/>
<reference evidence="1" key="1">
    <citation type="submission" date="2019-12" db="EMBL/GenBank/DDBJ databases">
        <title>Genome sequencing and annotation of Brassica cretica.</title>
        <authorList>
            <person name="Studholme D.J."/>
            <person name="Sarris P."/>
        </authorList>
    </citation>
    <scope>NUCLEOTIDE SEQUENCE</scope>
    <source>
        <strain evidence="1">PFS-109/04</strain>
        <tissue evidence="1">Leaf</tissue>
    </source>
</reference>
<evidence type="ECO:0000313" key="1">
    <source>
        <dbReference type="EMBL" id="KAF3583942.1"/>
    </source>
</evidence>
<dbReference type="Proteomes" id="UP000712600">
    <property type="component" value="Unassembled WGS sequence"/>
</dbReference>
<dbReference type="AlphaFoldDB" id="A0A8S9RUT8"/>
<dbReference type="Gene3D" id="3.40.50.1820">
    <property type="entry name" value="alpha/beta hydrolase"/>
    <property type="match status" value="2"/>
</dbReference>
<evidence type="ECO:0000313" key="2">
    <source>
        <dbReference type="Proteomes" id="UP000712600"/>
    </source>
</evidence>
<comment type="caution">
    <text evidence="1">The sequence shown here is derived from an EMBL/GenBank/DDBJ whole genome shotgun (WGS) entry which is preliminary data.</text>
</comment>
<name>A0A8S9RUT8_BRACR</name>
<dbReference type="Pfam" id="PF07224">
    <property type="entry name" value="Chlorophyllase"/>
    <property type="match status" value="1"/>
</dbReference>
<protein>
    <recommendedName>
        <fullName evidence="3">Chlorophyllase</fullName>
    </recommendedName>
</protein>